<sequence length="295" mass="32350">MLMQPTLAHRKLRTPARQSVVGDWRIGNLVARGSFCDVSRAQPLGGKGIAWDYAIKTLRPEYATDPLALEMLRREIRVSQQVASPRLATVLAHQIGGSEEAYLVFPYLTGVTLHQLVPRRGPLAARIWIIRQVAEGLAALHAAGWRHGDVKPENVIIDASGRVTLIDLGFATQIGIEEVDAVQYQKGTPRYMAPELFTSTLAASDASDLYSLGVMAFELLSGHRLFDTVDLAKIVAAHKSHTPPPLRRFLPNAPAALATLIARMLAKDPLRRPETADDVAERLRSLEFETIGMVG</sequence>
<dbReference type="PROSITE" id="PS50011">
    <property type="entry name" value="PROTEIN_KINASE_DOM"/>
    <property type="match status" value="1"/>
</dbReference>
<dbReference type="Gene3D" id="3.30.200.20">
    <property type="entry name" value="Phosphorylase Kinase, domain 1"/>
    <property type="match status" value="1"/>
</dbReference>
<evidence type="ECO:0000313" key="6">
    <source>
        <dbReference type="EMBL" id="EAQ77837.1"/>
    </source>
</evidence>
<protein>
    <submittedName>
        <fullName evidence="6">Probable serine/threonine kinase</fullName>
    </submittedName>
</protein>
<dbReference type="OrthoDB" id="9801841at2"/>
<evidence type="ECO:0000256" key="3">
    <source>
        <dbReference type="ARBA" id="ARBA00022777"/>
    </source>
</evidence>
<keyword evidence="2" id="KW-0547">Nucleotide-binding</keyword>
<dbReference type="eggNOG" id="COG0515">
    <property type="taxonomic scope" value="Bacteria"/>
</dbReference>
<evidence type="ECO:0000256" key="1">
    <source>
        <dbReference type="ARBA" id="ARBA00022679"/>
    </source>
</evidence>
<dbReference type="STRING" id="314230.DSM3645_06034"/>
<keyword evidence="1" id="KW-0808">Transferase</keyword>
<dbReference type="Proteomes" id="UP000004358">
    <property type="component" value="Unassembled WGS sequence"/>
</dbReference>
<feature type="domain" description="Protein kinase" evidence="5">
    <location>
        <begin position="24"/>
        <end position="289"/>
    </location>
</feature>
<evidence type="ECO:0000256" key="2">
    <source>
        <dbReference type="ARBA" id="ARBA00022741"/>
    </source>
</evidence>
<dbReference type="CDD" id="cd14014">
    <property type="entry name" value="STKc_PknB_like"/>
    <property type="match status" value="1"/>
</dbReference>
<dbReference type="GO" id="GO:0005524">
    <property type="term" value="F:ATP binding"/>
    <property type="evidence" value="ECO:0007669"/>
    <property type="project" value="UniProtKB-KW"/>
</dbReference>
<dbReference type="EMBL" id="AANZ01000027">
    <property type="protein sequence ID" value="EAQ77837.1"/>
    <property type="molecule type" value="Genomic_DNA"/>
</dbReference>
<reference evidence="6 7" key="1">
    <citation type="submission" date="2006-02" db="EMBL/GenBank/DDBJ databases">
        <authorList>
            <person name="Amann R."/>
            <person name="Ferriera S."/>
            <person name="Johnson J."/>
            <person name="Kravitz S."/>
            <person name="Halpern A."/>
            <person name="Remington K."/>
            <person name="Beeson K."/>
            <person name="Tran B."/>
            <person name="Rogers Y.-H."/>
            <person name="Friedman R."/>
            <person name="Venter J.C."/>
        </authorList>
    </citation>
    <scope>NUCLEOTIDE SEQUENCE [LARGE SCALE GENOMIC DNA]</scope>
    <source>
        <strain evidence="6 7">DSM 3645</strain>
    </source>
</reference>
<dbReference type="PANTHER" id="PTHR43289">
    <property type="entry name" value="MITOGEN-ACTIVATED PROTEIN KINASE KINASE KINASE 20-RELATED"/>
    <property type="match status" value="1"/>
</dbReference>
<dbReference type="HOGENOM" id="CLU_000288_63_44_0"/>
<proteinExistence type="predicted"/>
<dbReference type="InterPro" id="IPR011009">
    <property type="entry name" value="Kinase-like_dom_sf"/>
</dbReference>
<name>A4A051_9BACT</name>
<dbReference type="SUPFAM" id="SSF56112">
    <property type="entry name" value="Protein kinase-like (PK-like)"/>
    <property type="match status" value="1"/>
</dbReference>
<dbReference type="GO" id="GO:0004674">
    <property type="term" value="F:protein serine/threonine kinase activity"/>
    <property type="evidence" value="ECO:0007669"/>
    <property type="project" value="TreeGrafter"/>
</dbReference>
<dbReference type="InterPro" id="IPR000719">
    <property type="entry name" value="Prot_kinase_dom"/>
</dbReference>
<keyword evidence="3 6" id="KW-0418">Kinase</keyword>
<dbReference type="AlphaFoldDB" id="A4A051"/>
<dbReference type="PANTHER" id="PTHR43289:SF6">
    <property type="entry name" value="SERINE_THREONINE-PROTEIN KINASE NEKL-3"/>
    <property type="match status" value="1"/>
</dbReference>
<gene>
    <name evidence="6" type="ORF">DSM3645_06034</name>
</gene>
<dbReference type="Pfam" id="PF00069">
    <property type="entry name" value="Pkinase"/>
    <property type="match status" value="1"/>
</dbReference>
<evidence type="ECO:0000259" key="5">
    <source>
        <dbReference type="PROSITE" id="PS50011"/>
    </source>
</evidence>
<comment type="caution">
    <text evidence="6">The sequence shown here is derived from an EMBL/GenBank/DDBJ whole genome shotgun (WGS) entry which is preliminary data.</text>
</comment>
<accession>A4A051</accession>
<evidence type="ECO:0000256" key="4">
    <source>
        <dbReference type="ARBA" id="ARBA00022840"/>
    </source>
</evidence>
<organism evidence="6 7">
    <name type="scientific">Blastopirellula marina DSM 3645</name>
    <dbReference type="NCBI Taxonomy" id="314230"/>
    <lineage>
        <taxon>Bacteria</taxon>
        <taxon>Pseudomonadati</taxon>
        <taxon>Planctomycetota</taxon>
        <taxon>Planctomycetia</taxon>
        <taxon>Pirellulales</taxon>
        <taxon>Pirellulaceae</taxon>
        <taxon>Blastopirellula</taxon>
    </lineage>
</organism>
<keyword evidence="4" id="KW-0067">ATP-binding</keyword>
<dbReference type="SMART" id="SM00220">
    <property type="entry name" value="S_TKc"/>
    <property type="match status" value="1"/>
</dbReference>
<dbReference type="Gene3D" id="1.10.510.10">
    <property type="entry name" value="Transferase(Phosphotransferase) domain 1"/>
    <property type="match status" value="1"/>
</dbReference>
<evidence type="ECO:0000313" key="7">
    <source>
        <dbReference type="Proteomes" id="UP000004358"/>
    </source>
</evidence>